<dbReference type="Proteomes" id="UP000683575">
    <property type="component" value="Chromosome"/>
</dbReference>
<feature type="transmembrane region" description="Helical" evidence="1">
    <location>
        <begin position="42"/>
        <end position="67"/>
    </location>
</feature>
<proteinExistence type="predicted"/>
<gene>
    <name evidence="4" type="ORF">KRR39_00140</name>
    <name evidence="3" type="ORF">KRR39_23950</name>
</gene>
<keyword evidence="1" id="KW-1133">Transmembrane helix</keyword>
<reference evidence="3" key="1">
    <citation type="submission" date="2021-06" db="EMBL/GenBank/DDBJ databases">
        <title>Complete genome sequence of Nocardioides sp. G188.</title>
        <authorList>
            <person name="Im W.-T."/>
        </authorList>
    </citation>
    <scope>NUCLEOTIDE SEQUENCE</scope>
    <source>
        <strain evidence="3">G188</strain>
    </source>
</reference>
<evidence type="ECO:0000259" key="2">
    <source>
        <dbReference type="SMART" id="SM00014"/>
    </source>
</evidence>
<dbReference type="Pfam" id="PF01569">
    <property type="entry name" value="PAP2"/>
    <property type="match status" value="1"/>
</dbReference>
<keyword evidence="1" id="KW-0812">Transmembrane</keyword>
<feature type="transmembrane region" description="Helical" evidence="1">
    <location>
        <begin position="147"/>
        <end position="167"/>
    </location>
</feature>
<dbReference type="PANTHER" id="PTHR14969">
    <property type="entry name" value="SPHINGOSINE-1-PHOSPHATE PHOSPHOHYDROLASE"/>
    <property type="match status" value="1"/>
</dbReference>
<evidence type="ECO:0000256" key="1">
    <source>
        <dbReference type="SAM" id="Phobius"/>
    </source>
</evidence>
<dbReference type="PANTHER" id="PTHR14969:SF13">
    <property type="entry name" value="AT30094P"/>
    <property type="match status" value="1"/>
</dbReference>
<dbReference type="InterPro" id="IPR000326">
    <property type="entry name" value="PAP2/HPO"/>
</dbReference>
<dbReference type="RefSeq" id="WP_216939831.1">
    <property type="nucleotide sequence ID" value="NZ_CP077062.1"/>
</dbReference>
<dbReference type="AlphaFoldDB" id="A0A975SYV8"/>
<feature type="transmembrane region" description="Helical" evidence="1">
    <location>
        <begin position="173"/>
        <end position="192"/>
    </location>
</feature>
<organism evidence="3 5">
    <name type="scientific">Nocardioides panacis</name>
    <dbReference type="NCBI Taxonomy" id="2849501"/>
    <lineage>
        <taxon>Bacteria</taxon>
        <taxon>Bacillati</taxon>
        <taxon>Actinomycetota</taxon>
        <taxon>Actinomycetes</taxon>
        <taxon>Propionibacteriales</taxon>
        <taxon>Nocardioidaceae</taxon>
        <taxon>Nocardioides</taxon>
    </lineage>
</organism>
<evidence type="ECO:0000313" key="5">
    <source>
        <dbReference type="Proteomes" id="UP000683575"/>
    </source>
</evidence>
<accession>A0A975SYV8</accession>
<feature type="transmembrane region" description="Helical" evidence="1">
    <location>
        <begin position="74"/>
        <end position="94"/>
    </location>
</feature>
<sequence length="213" mass="22858">MLCAAVVGVGRLLTGPLAGSVGVRENDLARWFADQRTPTLDTVAEVGTFLGDTLAGIVALLLLGVGFSLWRRTWVPFAFVAVGYGGLLGVYLVATQLDPRDRPPVEILDKGLVPDHSFPSGHTMTSTAVVWTLLLLLWTFTRVSRPATLLLALVPVLTMAARMYQGAHHLTDVLTALLLALVWLSAVTLLLFRPRVQASGTGFRARVRGGSMA</sequence>
<keyword evidence="1" id="KW-0472">Membrane</keyword>
<dbReference type="SMART" id="SM00014">
    <property type="entry name" value="acidPPc"/>
    <property type="match status" value="1"/>
</dbReference>
<evidence type="ECO:0000313" key="3">
    <source>
        <dbReference type="EMBL" id="QWZ08322.1"/>
    </source>
</evidence>
<dbReference type="EMBL" id="CP077062">
    <property type="protein sequence ID" value="QWZ08322.1"/>
    <property type="molecule type" value="Genomic_DNA"/>
</dbReference>
<dbReference type="KEGG" id="nps:KRR39_00140"/>
<protein>
    <submittedName>
        <fullName evidence="3">Phosphatase PAP2 family protein</fullName>
    </submittedName>
</protein>
<dbReference type="KEGG" id="nps:KRR39_23950"/>
<feature type="domain" description="Phosphatidic acid phosphatase type 2/haloperoxidase" evidence="2">
    <location>
        <begin position="75"/>
        <end position="188"/>
    </location>
</feature>
<name>A0A975SYV8_9ACTN</name>
<evidence type="ECO:0000313" key="4">
    <source>
        <dbReference type="EMBL" id="QWZ08347.1"/>
    </source>
</evidence>
<dbReference type="EMBL" id="CP077062">
    <property type="protein sequence ID" value="QWZ08347.1"/>
    <property type="molecule type" value="Genomic_DNA"/>
</dbReference>
<keyword evidence="5" id="KW-1185">Reference proteome</keyword>
<feature type="transmembrane region" description="Helical" evidence="1">
    <location>
        <begin position="121"/>
        <end position="140"/>
    </location>
</feature>